<keyword evidence="1" id="KW-0677">Repeat</keyword>
<dbReference type="SUPFAM" id="SSF48403">
    <property type="entry name" value="Ankyrin repeat"/>
    <property type="match status" value="1"/>
</dbReference>
<dbReference type="AlphaFoldDB" id="A0AAD8CR64"/>
<dbReference type="PANTHER" id="PTHR24129">
    <property type="entry name" value="ANKYCORBIN"/>
    <property type="match status" value="1"/>
</dbReference>
<keyword evidence="5" id="KW-1185">Reference proteome</keyword>
<dbReference type="InterPro" id="IPR036770">
    <property type="entry name" value="Ankyrin_rpt-contain_sf"/>
</dbReference>
<accession>A0AAD8CR64</accession>
<feature type="repeat" description="ANK" evidence="3">
    <location>
        <begin position="53"/>
        <end position="85"/>
    </location>
</feature>
<dbReference type="InterPro" id="IPR042420">
    <property type="entry name" value="RAI14/UACA"/>
</dbReference>
<dbReference type="EMBL" id="JAGXEW010000034">
    <property type="protein sequence ID" value="KAK1154762.1"/>
    <property type="molecule type" value="Genomic_DNA"/>
</dbReference>
<proteinExistence type="predicted"/>
<dbReference type="PROSITE" id="PS50088">
    <property type="entry name" value="ANK_REPEAT"/>
    <property type="match status" value="1"/>
</dbReference>
<dbReference type="InterPro" id="IPR002110">
    <property type="entry name" value="Ankyrin_rpt"/>
</dbReference>
<dbReference type="Proteomes" id="UP001230051">
    <property type="component" value="Unassembled WGS sequence"/>
</dbReference>
<comment type="caution">
    <text evidence="4">The sequence shown here is derived from an EMBL/GenBank/DDBJ whole genome shotgun (WGS) entry which is preliminary data.</text>
</comment>
<dbReference type="GO" id="GO:0003779">
    <property type="term" value="F:actin binding"/>
    <property type="evidence" value="ECO:0007669"/>
    <property type="project" value="InterPro"/>
</dbReference>
<keyword evidence="3" id="KW-0040">ANK repeat</keyword>
<name>A0AAD8CR64_ACIOX</name>
<sequence length="94" mass="10494">MKKLFSCSSSQVAVERWGRDDQKLLSAVDRGDVGMVLAVLSRRTIRPTKLDEQGRSSFHLAASRGIVECLDMMLAQGTDSQARDREGELARVWI</sequence>
<organism evidence="4 5">
    <name type="scientific">Acipenser oxyrinchus oxyrinchus</name>
    <dbReference type="NCBI Taxonomy" id="40147"/>
    <lineage>
        <taxon>Eukaryota</taxon>
        <taxon>Metazoa</taxon>
        <taxon>Chordata</taxon>
        <taxon>Craniata</taxon>
        <taxon>Vertebrata</taxon>
        <taxon>Euteleostomi</taxon>
        <taxon>Actinopterygii</taxon>
        <taxon>Chondrostei</taxon>
        <taxon>Acipenseriformes</taxon>
        <taxon>Acipenseridae</taxon>
        <taxon>Acipenser</taxon>
    </lineage>
</organism>
<dbReference type="PROSITE" id="PS50297">
    <property type="entry name" value="ANK_REP_REGION"/>
    <property type="match status" value="1"/>
</dbReference>
<evidence type="ECO:0000256" key="1">
    <source>
        <dbReference type="ARBA" id="ARBA00022737"/>
    </source>
</evidence>
<evidence type="ECO:0000313" key="5">
    <source>
        <dbReference type="Proteomes" id="UP001230051"/>
    </source>
</evidence>
<evidence type="ECO:0000256" key="3">
    <source>
        <dbReference type="PROSITE-ProRule" id="PRU00023"/>
    </source>
</evidence>
<dbReference type="PANTHER" id="PTHR24129:SF2">
    <property type="entry name" value="DUF3447 DOMAIN-CONTAINING PROTEIN"/>
    <property type="match status" value="1"/>
</dbReference>
<evidence type="ECO:0000256" key="2">
    <source>
        <dbReference type="ARBA" id="ARBA00023054"/>
    </source>
</evidence>
<reference evidence="4" key="1">
    <citation type="submission" date="2022-02" db="EMBL/GenBank/DDBJ databases">
        <title>Atlantic sturgeon de novo genome assembly.</title>
        <authorList>
            <person name="Stock M."/>
            <person name="Klopp C."/>
            <person name="Guiguen Y."/>
            <person name="Cabau C."/>
            <person name="Parinello H."/>
            <person name="Santidrian Yebra-Pimentel E."/>
            <person name="Kuhl H."/>
            <person name="Dirks R.P."/>
            <person name="Guessner J."/>
            <person name="Wuertz S."/>
            <person name="Du K."/>
            <person name="Schartl M."/>
        </authorList>
    </citation>
    <scope>NUCLEOTIDE SEQUENCE</scope>
    <source>
        <strain evidence="4">STURGEONOMICS-FGT-2020</strain>
        <tissue evidence="4">Whole blood</tissue>
    </source>
</reference>
<keyword evidence="2" id="KW-0175">Coiled coil</keyword>
<dbReference type="Gene3D" id="1.25.40.20">
    <property type="entry name" value="Ankyrin repeat-containing domain"/>
    <property type="match status" value="1"/>
</dbReference>
<gene>
    <name evidence="4" type="primary">ANKRD35</name>
    <name evidence="4" type="ORF">AOXY_G28300</name>
</gene>
<protein>
    <submittedName>
        <fullName evidence="4">Ankyrin repeat domain-containing protein 35-like</fullName>
    </submittedName>
</protein>
<evidence type="ECO:0000313" key="4">
    <source>
        <dbReference type="EMBL" id="KAK1154762.1"/>
    </source>
</evidence>